<evidence type="ECO:0000256" key="1">
    <source>
        <dbReference type="ARBA" id="ARBA00004651"/>
    </source>
</evidence>
<dbReference type="PANTHER" id="PTHR32309">
    <property type="entry name" value="TYROSINE-PROTEIN KINASE"/>
    <property type="match status" value="1"/>
</dbReference>
<gene>
    <name evidence="11" type="ORF">J2S77_002446</name>
</gene>
<dbReference type="InterPro" id="IPR050445">
    <property type="entry name" value="Bact_polysacc_biosynth/exp"/>
</dbReference>
<feature type="domain" description="Polysaccharide chain length determinant N-terminal" evidence="9">
    <location>
        <begin position="3"/>
        <end position="95"/>
    </location>
</feature>
<evidence type="ECO:0000256" key="3">
    <source>
        <dbReference type="ARBA" id="ARBA00022475"/>
    </source>
</evidence>
<keyword evidence="3" id="KW-1003">Cell membrane</keyword>
<dbReference type="RefSeq" id="WP_306977685.1">
    <property type="nucleotide sequence ID" value="NZ_JAUSTQ010000012.1"/>
</dbReference>
<evidence type="ECO:0000256" key="7">
    <source>
        <dbReference type="SAM" id="MobiDB-lite"/>
    </source>
</evidence>
<evidence type="ECO:0000259" key="10">
    <source>
        <dbReference type="Pfam" id="PF13807"/>
    </source>
</evidence>
<dbReference type="EMBL" id="JAUSTQ010000012">
    <property type="protein sequence ID" value="MDQ0160442.1"/>
    <property type="molecule type" value="Genomic_DNA"/>
</dbReference>
<comment type="caution">
    <text evidence="11">The sequence shown here is derived from an EMBL/GenBank/DDBJ whole genome shotgun (WGS) entry which is preliminary data.</text>
</comment>
<dbReference type="InterPro" id="IPR032807">
    <property type="entry name" value="GNVR"/>
</dbReference>
<sequence length="246" mass="26732">MEETISLQEIWQTLKKRLKLIILITVLAILASIIATMFFMTPQYEADSQFIVAQSENNQNQQITQGDIQTNVELINTYNVIIQSPAVLTDVIDELGLDLSAGALSNRISVNNANSSQVVNVAVTGSDHEEAVNIANTTVSVFMDKVPEYMNVDNVSVLSEAVHETNPSPISPNLTLNLAIAMVLGVMIGVGVAFILEYLDTTIKTEDDIENTLGLPTMGLISTFEFDEGNEPSNQNRSRKGGPFGA</sequence>
<comment type="similarity">
    <text evidence="2">Belongs to the CpsC/CapA family.</text>
</comment>
<protein>
    <submittedName>
        <fullName evidence="11">Capsular polysaccharide biosynthesis protein</fullName>
    </submittedName>
</protein>
<keyword evidence="5 8" id="KW-1133">Transmembrane helix</keyword>
<evidence type="ECO:0000259" key="9">
    <source>
        <dbReference type="Pfam" id="PF02706"/>
    </source>
</evidence>
<keyword evidence="12" id="KW-1185">Reference proteome</keyword>
<dbReference type="PANTHER" id="PTHR32309:SF13">
    <property type="entry name" value="FERRIC ENTEROBACTIN TRANSPORT PROTEIN FEPE"/>
    <property type="match status" value="1"/>
</dbReference>
<evidence type="ECO:0000313" key="12">
    <source>
        <dbReference type="Proteomes" id="UP001224359"/>
    </source>
</evidence>
<dbReference type="Proteomes" id="UP001224359">
    <property type="component" value="Unassembled WGS sequence"/>
</dbReference>
<evidence type="ECO:0000256" key="8">
    <source>
        <dbReference type="SAM" id="Phobius"/>
    </source>
</evidence>
<evidence type="ECO:0000256" key="5">
    <source>
        <dbReference type="ARBA" id="ARBA00022989"/>
    </source>
</evidence>
<proteinExistence type="inferred from homology"/>
<feature type="transmembrane region" description="Helical" evidence="8">
    <location>
        <begin position="20"/>
        <end position="40"/>
    </location>
</feature>
<dbReference type="Pfam" id="PF02706">
    <property type="entry name" value="Wzz"/>
    <property type="match status" value="1"/>
</dbReference>
<evidence type="ECO:0000313" key="11">
    <source>
        <dbReference type="EMBL" id="MDQ0160442.1"/>
    </source>
</evidence>
<name>A0ABT9VHR0_9BACI</name>
<dbReference type="Pfam" id="PF13807">
    <property type="entry name" value="GNVR"/>
    <property type="match status" value="1"/>
</dbReference>
<evidence type="ECO:0000256" key="2">
    <source>
        <dbReference type="ARBA" id="ARBA00006683"/>
    </source>
</evidence>
<feature type="region of interest" description="Disordered" evidence="7">
    <location>
        <begin position="226"/>
        <end position="246"/>
    </location>
</feature>
<organism evidence="11 12">
    <name type="scientific">Alkalibacillus salilacus</name>
    <dbReference type="NCBI Taxonomy" id="284582"/>
    <lineage>
        <taxon>Bacteria</taxon>
        <taxon>Bacillati</taxon>
        <taxon>Bacillota</taxon>
        <taxon>Bacilli</taxon>
        <taxon>Bacillales</taxon>
        <taxon>Bacillaceae</taxon>
        <taxon>Alkalibacillus</taxon>
    </lineage>
</organism>
<feature type="domain" description="Tyrosine-protein kinase G-rich" evidence="10">
    <location>
        <begin position="149"/>
        <end position="195"/>
    </location>
</feature>
<reference evidence="11 12" key="1">
    <citation type="submission" date="2023-07" db="EMBL/GenBank/DDBJ databases">
        <title>Genomic Encyclopedia of Type Strains, Phase IV (KMG-IV): sequencing the most valuable type-strain genomes for metagenomic binning, comparative biology and taxonomic classification.</title>
        <authorList>
            <person name="Goeker M."/>
        </authorList>
    </citation>
    <scope>NUCLEOTIDE SEQUENCE [LARGE SCALE GENOMIC DNA]</scope>
    <source>
        <strain evidence="11 12">DSM 16460</strain>
    </source>
</reference>
<feature type="transmembrane region" description="Helical" evidence="8">
    <location>
        <begin position="174"/>
        <end position="196"/>
    </location>
</feature>
<accession>A0ABT9VHR0</accession>
<evidence type="ECO:0000256" key="4">
    <source>
        <dbReference type="ARBA" id="ARBA00022692"/>
    </source>
</evidence>
<dbReference type="InterPro" id="IPR003856">
    <property type="entry name" value="LPS_length_determ_N"/>
</dbReference>
<evidence type="ECO:0000256" key="6">
    <source>
        <dbReference type="ARBA" id="ARBA00023136"/>
    </source>
</evidence>
<keyword evidence="6 8" id="KW-0472">Membrane</keyword>
<comment type="subcellular location">
    <subcellularLocation>
        <location evidence="1">Cell membrane</location>
        <topology evidence="1">Multi-pass membrane protein</topology>
    </subcellularLocation>
</comment>
<keyword evidence="4 8" id="KW-0812">Transmembrane</keyword>